<dbReference type="GO" id="GO:0007030">
    <property type="term" value="P:Golgi organization"/>
    <property type="evidence" value="ECO:0007669"/>
    <property type="project" value="TreeGrafter"/>
</dbReference>
<evidence type="ECO:0000256" key="2">
    <source>
        <dbReference type="ARBA" id="ARBA00022692"/>
    </source>
</evidence>
<reference evidence="6 7" key="1">
    <citation type="journal article" date="2020" name="Nature">
        <title>Six reference-quality genomes reveal evolution of bat adaptations.</title>
        <authorList>
            <person name="Jebb D."/>
            <person name="Huang Z."/>
            <person name="Pippel M."/>
            <person name="Hughes G.M."/>
            <person name="Lavrichenko K."/>
            <person name="Devanna P."/>
            <person name="Winkler S."/>
            <person name="Jermiin L.S."/>
            <person name="Skirmuntt E.C."/>
            <person name="Katzourakis A."/>
            <person name="Burkitt-Gray L."/>
            <person name="Ray D.A."/>
            <person name="Sullivan K.A.M."/>
            <person name="Roscito J.G."/>
            <person name="Kirilenko B.M."/>
            <person name="Davalos L.M."/>
            <person name="Corthals A.P."/>
            <person name="Power M.L."/>
            <person name="Jones G."/>
            <person name="Ransome R.D."/>
            <person name="Dechmann D.K.N."/>
            <person name="Locatelli A.G."/>
            <person name="Puechmaille S.J."/>
            <person name="Fedrigo O."/>
            <person name="Jarvis E.D."/>
            <person name="Hiller M."/>
            <person name="Vernes S.C."/>
            <person name="Myers E.W."/>
            <person name="Teeling E.C."/>
        </authorList>
    </citation>
    <scope>NUCLEOTIDE SEQUENCE [LARGE SCALE GENOMIC DNA]</scope>
    <source>
        <strain evidence="6">MMolMol1</strain>
        <tissue evidence="6">Muscle</tissue>
    </source>
</reference>
<keyword evidence="4" id="KW-0472">Membrane</keyword>
<comment type="caution">
    <text evidence="6">The sequence shown here is derived from an EMBL/GenBank/DDBJ whole genome shotgun (WGS) entry which is preliminary data.</text>
</comment>
<feature type="compositionally biased region" description="Low complexity" evidence="5">
    <location>
        <begin position="1"/>
        <end position="12"/>
    </location>
</feature>
<evidence type="ECO:0000313" key="7">
    <source>
        <dbReference type="Proteomes" id="UP000550707"/>
    </source>
</evidence>
<dbReference type="EMBL" id="JACASF010000004">
    <property type="protein sequence ID" value="KAF6480893.1"/>
    <property type="molecule type" value="Genomic_DNA"/>
</dbReference>
<keyword evidence="7" id="KW-1185">Reference proteome</keyword>
<organism evidence="6 7">
    <name type="scientific">Molossus molossus</name>
    <name type="common">Pallas' mastiff bat</name>
    <name type="synonym">Vespertilio molossus</name>
    <dbReference type="NCBI Taxonomy" id="27622"/>
    <lineage>
        <taxon>Eukaryota</taxon>
        <taxon>Metazoa</taxon>
        <taxon>Chordata</taxon>
        <taxon>Craniata</taxon>
        <taxon>Vertebrata</taxon>
        <taxon>Euteleostomi</taxon>
        <taxon>Mammalia</taxon>
        <taxon>Eutheria</taxon>
        <taxon>Laurasiatheria</taxon>
        <taxon>Chiroptera</taxon>
        <taxon>Yangochiroptera</taxon>
        <taxon>Molossidae</taxon>
        <taxon>Molossus</taxon>
    </lineage>
</organism>
<dbReference type="AlphaFoldDB" id="A0A7J8I8I0"/>
<evidence type="ECO:0000256" key="1">
    <source>
        <dbReference type="ARBA" id="ARBA00004370"/>
    </source>
</evidence>
<dbReference type="PROSITE" id="PS00154">
    <property type="entry name" value="ATPASE_E1_E2"/>
    <property type="match status" value="1"/>
</dbReference>
<sequence>MASLTPPSVSSKKTSKRVGTHGRQARDSREYRLCLTATVQEHAHSGEGNSSDPGGQLREQQDLPQIKTAVVINREFLDKLLLFQSKELRVPVQNVNVDLEDIMVLRAMFIVDKLIWGNSSFINADIQIQYKPQDIPAKPHSTSINDQLGQVEYILSDKTSTLTQHDVTFTGSNSLNNQLSQVKYIVLDKTGTFTQHIMTFKYCINAIVYGPDEEGPTIFNWDMQMDWELQDMLAKPCSTSLSDQLGQVECIFVDKTGTLTSKHFKKCCINGIFYSPD</sequence>
<evidence type="ECO:0000256" key="4">
    <source>
        <dbReference type="ARBA" id="ARBA00023136"/>
    </source>
</evidence>
<dbReference type="InParanoid" id="A0A7J8I8I0"/>
<dbReference type="GO" id="GO:0140326">
    <property type="term" value="F:ATPase-coupled intramembrane lipid transporter activity"/>
    <property type="evidence" value="ECO:0007669"/>
    <property type="project" value="TreeGrafter"/>
</dbReference>
<comment type="subcellular location">
    <subcellularLocation>
        <location evidence="1">Membrane</location>
    </subcellularLocation>
</comment>
<feature type="region of interest" description="Disordered" evidence="5">
    <location>
        <begin position="1"/>
        <end position="29"/>
    </location>
</feature>
<proteinExistence type="predicted"/>
<dbReference type="GO" id="GO:0005802">
    <property type="term" value="C:trans-Golgi network"/>
    <property type="evidence" value="ECO:0007669"/>
    <property type="project" value="TreeGrafter"/>
</dbReference>
<dbReference type="GO" id="GO:0005886">
    <property type="term" value="C:plasma membrane"/>
    <property type="evidence" value="ECO:0007669"/>
    <property type="project" value="TreeGrafter"/>
</dbReference>
<evidence type="ECO:0000256" key="5">
    <source>
        <dbReference type="SAM" id="MobiDB-lite"/>
    </source>
</evidence>
<evidence type="ECO:0000313" key="6">
    <source>
        <dbReference type="EMBL" id="KAF6480893.1"/>
    </source>
</evidence>
<keyword evidence="2" id="KW-0812">Transmembrane</keyword>
<evidence type="ECO:0000256" key="3">
    <source>
        <dbReference type="ARBA" id="ARBA00022989"/>
    </source>
</evidence>
<dbReference type="PANTHER" id="PTHR24092:SF78">
    <property type="entry name" value="PHOSPHOLIPID-TRANSPORTING ATPASE IK"/>
    <property type="match status" value="1"/>
</dbReference>
<keyword evidence="3" id="KW-1133">Transmembrane helix</keyword>
<name>A0A7J8I8I0_MOLMO</name>
<accession>A0A7J8I8I0</accession>
<gene>
    <name evidence="6" type="ORF">HJG59_010687</name>
</gene>
<dbReference type="GO" id="GO:0045332">
    <property type="term" value="P:phospholipid translocation"/>
    <property type="evidence" value="ECO:0007669"/>
    <property type="project" value="TreeGrafter"/>
</dbReference>
<dbReference type="PANTHER" id="PTHR24092">
    <property type="entry name" value="PROBABLE PHOSPHOLIPID-TRANSPORTING ATPASE"/>
    <property type="match status" value="1"/>
</dbReference>
<dbReference type="Proteomes" id="UP000550707">
    <property type="component" value="Unassembled WGS sequence"/>
</dbReference>
<protein>
    <submittedName>
        <fullName evidence="6">Uncharacterized protein</fullName>
    </submittedName>
</protein>
<dbReference type="InterPro" id="IPR018303">
    <property type="entry name" value="ATPase_P-typ_P_site"/>
</dbReference>